<sequence>MHTPPVPLVLDPSGQDLHGEARRLRQLGPVAPVVLPGGVTAWAVNRYDLIKQVLMDPRVSKDAYRHWPKWISGEVNDSWPLAMWVSVRSMLTAYGEEHTRLRKLVAGAFTARRVADLQPRISEITDELLTRLEKVPPGHTVDLRREFAYELPIRVISELLGLEGRESHDFHRVVNVLFTTSTDPVQAQENQAELYALLGDLVGRKRAEPAADLTSALIATRDEDGEGLSEKELVDTLHLILGAGHETTVNLLDHTICALLAHPEQLRLVREGTVGWEDVVHETLRSQAPVANIPLRFAVEDIDLDGTVIPAGDPMVLSLVTAGRDPGTHGDDASTFDVTRPTRRDHLAFGHGVHHCLGRLLAMSEATTALPALFERFPDMRPAVPADELGLLESFISSGHTELPVLLTPTF</sequence>
<keyword evidence="6 7" id="KW-0503">Monooxygenase</keyword>
<dbReference type="EMBL" id="JACYXT010000025">
    <property type="protein sequence ID" value="MBD9729373.1"/>
    <property type="molecule type" value="Genomic_DNA"/>
</dbReference>
<dbReference type="GO" id="GO:0020037">
    <property type="term" value="F:heme binding"/>
    <property type="evidence" value="ECO:0007669"/>
    <property type="project" value="InterPro"/>
</dbReference>
<dbReference type="GO" id="GO:0016705">
    <property type="term" value="F:oxidoreductase activity, acting on paired donors, with incorporation or reduction of molecular oxygen"/>
    <property type="evidence" value="ECO:0007669"/>
    <property type="project" value="InterPro"/>
</dbReference>
<keyword evidence="2 7" id="KW-0349">Heme</keyword>
<evidence type="ECO:0000313" key="9">
    <source>
        <dbReference type="Proteomes" id="UP000661025"/>
    </source>
</evidence>
<gene>
    <name evidence="8" type="ORF">IHE70_40555</name>
</gene>
<evidence type="ECO:0000256" key="7">
    <source>
        <dbReference type="RuleBase" id="RU000461"/>
    </source>
</evidence>
<dbReference type="AlphaFoldDB" id="A0A927QJC1"/>
<dbReference type="GO" id="GO:0004497">
    <property type="term" value="F:monooxygenase activity"/>
    <property type="evidence" value="ECO:0007669"/>
    <property type="project" value="UniProtKB-KW"/>
</dbReference>
<dbReference type="InterPro" id="IPR036396">
    <property type="entry name" value="Cyt_P450_sf"/>
</dbReference>
<name>A0A927QJC1_9ACTN</name>
<keyword evidence="5 7" id="KW-0408">Iron</keyword>
<reference evidence="8" key="1">
    <citation type="submission" date="2020-09" db="EMBL/GenBank/DDBJ databases">
        <title>Streptomyces canutascabiei sp. nov., which causes potato common scab and is distributed across the world.</title>
        <authorList>
            <person name="Nguyen H.P."/>
            <person name="Weisberg A.J."/>
            <person name="Chang J.H."/>
            <person name="Clarke C.R."/>
        </authorList>
    </citation>
    <scope>NUCLEOTIDE SEQUENCE</scope>
    <source>
        <strain evidence="8">ID-01-6.2a</strain>
    </source>
</reference>
<dbReference type="FunFam" id="1.10.630.10:FF:000018">
    <property type="entry name" value="Cytochrome P450 monooxygenase"/>
    <property type="match status" value="1"/>
</dbReference>
<dbReference type="PROSITE" id="PS00086">
    <property type="entry name" value="CYTOCHROME_P450"/>
    <property type="match status" value="1"/>
</dbReference>
<evidence type="ECO:0000313" key="8">
    <source>
        <dbReference type="EMBL" id="MBD9729373.1"/>
    </source>
</evidence>
<dbReference type="InterPro" id="IPR002397">
    <property type="entry name" value="Cyt_P450_B"/>
</dbReference>
<dbReference type="PANTHER" id="PTHR46696:SF1">
    <property type="entry name" value="CYTOCHROME P450 YJIB-RELATED"/>
    <property type="match status" value="1"/>
</dbReference>
<proteinExistence type="inferred from homology"/>
<dbReference type="InterPro" id="IPR001128">
    <property type="entry name" value="Cyt_P450"/>
</dbReference>
<keyword evidence="4 7" id="KW-0560">Oxidoreductase</keyword>
<dbReference type="InterPro" id="IPR017972">
    <property type="entry name" value="Cyt_P450_CS"/>
</dbReference>
<dbReference type="PRINTS" id="PR00385">
    <property type="entry name" value="P450"/>
</dbReference>
<dbReference type="CDD" id="cd11029">
    <property type="entry name" value="CYP107-like"/>
    <property type="match status" value="1"/>
</dbReference>
<comment type="caution">
    <text evidence="8">The sequence shown here is derived from an EMBL/GenBank/DDBJ whole genome shotgun (WGS) entry which is preliminary data.</text>
</comment>
<dbReference type="RefSeq" id="WP_086801091.1">
    <property type="nucleotide sequence ID" value="NZ_JACYXT010000025.1"/>
</dbReference>
<dbReference type="GO" id="GO:0005506">
    <property type="term" value="F:iron ion binding"/>
    <property type="evidence" value="ECO:0007669"/>
    <property type="project" value="InterPro"/>
</dbReference>
<dbReference type="Proteomes" id="UP000661025">
    <property type="component" value="Unassembled WGS sequence"/>
</dbReference>
<comment type="similarity">
    <text evidence="1 7">Belongs to the cytochrome P450 family.</text>
</comment>
<evidence type="ECO:0000256" key="2">
    <source>
        <dbReference type="ARBA" id="ARBA00022617"/>
    </source>
</evidence>
<protein>
    <submittedName>
        <fullName evidence="8">Cytochrome P450</fullName>
    </submittedName>
</protein>
<evidence type="ECO:0000256" key="4">
    <source>
        <dbReference type="ARBA" id="ARBA00023002"/>
    </source>
</evidence>
<keyword evidence="3 7" id="KW-0479">Metal-binding</keyword>
<dbReference type="SUPFAM" id="SSF48264">
    <property type="entry name" value="Cytochrome P450"/>
    <property type="match status" value="1"/>
</dbReference>
<evidence type="ECO:0000256" key="5">
    <source>
        <dbReference type="ARBA" id="ARBA00023004"/>
    </source>
</evidence>
<evidence type="ECO:0000256" key="1">
    <source>
        <dbReference type="ARBA" id="ARBA00010617"/>
    </source>
</evidence>
<evidence type="ECO:0000256" key="3">
    <source>
        <dbReference type="ARBA" id="ARBA00022723"/>
    </source>
</evidence>
<dbReference type="Gene3D" id="1.10.630.10">
    <property type="entry name" value="Cytochrome P450"/>
    <property type="match status" value="1"/>
</dbReference>
<evidence type="ECO:0000256" key="6">
    <source>
        <dbReference type="ARBA" id="ARBA00023033"/>
    </source>
</evidence>
<dbReference type="PANTHER" id="PTHR46696">
    <property type="entry name" value="P450, PUTATIVE (EUROFUNG)-RELATED"/>
    <property type="match status" value="1"/>
</dbReference>
<dbReference type="Pfam" id="PF00067">
    <property type="entry name" value="p450"/>
    <property type="match status" value="2"/>
</dbReference>
<dbReference type="PRINTS" id="PR00359">
    <property type="entry name" value="BP450"/>
</dbReference>
<organism evidence="8 9">
    <name type="scientific">Streptomyces caniscabiei</name>
    <dbReference type="NCBI Taxonomy" id="2746961"/>
    <lineage>
        <taxon>Bacteria</taxon>
        <taxon>Bacillati</taxon>
        <taxon>Actinomycetota</taxon>
        <taxon>Actinomycetes</taxon>
        <taxon>Kitasatosporales</taxon>
        <taxon>Streptomycetaceae</taxon>
        <taxon>Streptomyces</taxon>
    </lineage>
</organism>
<accession>A0A927QJC1</accession>